<protein>
    <submittedName>
        <fullName evidence="4">Cuticle protein 19.8-like 1</fullName>
    </submittedName>
</protein>
<feature type="chain" id="PRO_5035258363" evidence="3">
    <location>
        <begin position="23"/>
        <end position="124"/>
    </location>
</feature>
<evidence type="ECO:0000313" key="4">
    <source>
        <dbReference type="EMBL" id="KAG7161695.1"/>
    </source>
</evidence>
<dbReference type="GO" id="GO:0031012">
    <property type="term" value="C:extracellular matrix"/>
    <property type="evidence" value="ECO:0007669"/>
    <property type="project" value="TreeGrafter"/>
</dbReference>
<dbReference type="PROSITE" id="PS51257">
    <property type="entry name" value="PROKAR_LIPOPROTEIN"/>
    <property type="match status" value="1"/>
</dbReference>
<dbReference type="Pfam" id="PF00379">
    <property type="entry name" value="Chitin_bind_4"/>
    <property type="match status" value="1"/>
</dbReference>
<dbReference type="EMBL" id="JAHLQT010028818">
    <property type="protein sequence ID" value="KAG7161695.1"/>
    <property type="molecule type" value="Genomic_DNA"/>
</dbReference>
<evidence type="ECO:0000256" key="3">
    <source>
        <dbReference type="SAM" id="SignalP"/>
    </source>
</evidence>
<proteinExistence type="predicted"/>
<dbReference type="InterPro" id="IPR000618">
    <property type="entry name" value="Insect_cuticle"/>
</dbReference>
<evidence type="ECO:0000313" key="5">
    <source>
        <dbReference type="Proteomes" id="UP000747542"/>
    </source>
</evidence>
<evidence type="ECO:0000256" key="2">
    <source>
        <dbReference type="PROSITE-ProRule" id="PRU00497"/>
    </source>
</evidence>
<evidence type="ECO:0000256" key="1">
    <source>
        <dbReference type="ARBA" id="ARBA00022460"/>
    </source>
</evidence>
<keyword evidence="5" id="KW-1185">Reference proteome</keyword>
<dbReference type="OrthoDB" id="6630425at2759"/>
<reference evidence="4" key="1">
    <citation type="journal article" date="2021" name="Sci. Adv.">
        <title>The American lobster genome reveals insights on longevity, neural, and immune adaptations.</title>
        <authorList>
            <person name="Polinski J.M."/>
            <person name="Zimin A.V."/>
            <person name="Clark K.F."/>
            <person name="Kohn A.B."/>
            <person name="Sadowski N."/>
            <person name="Timp W."/>
            <person name="Ptitsyn A."/>
            <person name="Khanna P."/>
            <person name="Romanova D.Y."/>
            <person name="Williams P."/>
            <person name="Greenwood S.J."/>
            <person name="Moroz L.L."/>
            <person name="Walt D.R."/>
            <person name="Bodnar A.G."/>
        </authorList>
    </citation>
    <scope>NUCLEOTIDE SEQUENCE</scope>
    <source>
        <strain evidence="4">GMGI-L3</strain>
    </source>
</reference>
<dbReference type="GO" id="GO:0042302">
    <property type="term" value="F:structural constituent of cuticle"/>
    <property type="evidence" value="ECO:0007669"/>
    <property type="project" value="UniProtKB-UniRule"/>
</dbReference>
<gene>
    <name evidence="4" type="primary">Cu198-L1</name>
    <name evidence="4" type="ORF">Hamer_G021037</name>
</gene>
<sequence>MAASKQMVFVMVLMGVWASCLGVPQYPPPHPPRYTPAPSYKEPARPYSYSYSVNDEYKGLHISADETSNGASVQGSYQVALPDGRLQNVAYNADHYAGYNADVTYTGEAQHPHEAPRYPLPYRG</sequence>
<dbReference type="PROSITE" id="PS51155">
    <property type="entry name" value="CHIT_BIND_RR_2"/>
    <property type="match status" value="1"/>
</dbReference>
<dbReference type="Proteomes" id="UP000747542">
    <property type="component" value="Unassembled WGS sequence"/>
</dbReference>
<dbReference type="GO" id="GO:0005615">
    <property type="term" value="C:extracellular space"/>
    <property type="evidence" value="ECO:0007669"/>
    <property type="project" value="TreeGrafter"/>
</dbReference>
<keyword evidence="3" id="KW-0732">Signal</keyword>
<keyword evidence="1 2" id="KW-0193">Cuticle</keyword>
<organism evidence="4 5">
    <name type="scientific">Homarus americanus</name>
    <name type="common">American lobster</name>
    <dbReference type="NCBI Taxonomy" id="6706"/>
    <lineage>
        <taxon>Eukaryota</taxon>
        <taxon>Metazoa</taxon>
        <taxon>Ecdysozoa</taxon>
        <taxon>Arthropoda</taxon>
        <taxon>Crustacea</taxon>
        <taxon>Multicrustacea</taxon>
        <taxon>Malacostraca</taxon>
        <taxon>Eumalacostraca</taxon>
        <taxon>Eucarida</taxon>
        <taxon>Decapoda</taxon>
        <taxon>Pleocyemata</taxon>
        <taxon>Astacidea</taxon>
        <taxon>Nephropoidea</taxon>
        <taxon>Nephropidae</taxon>
        <taxon>Homarus</taxon>
    </lineage>
</organism>
<accession>A0A8J5JTT9</accession>
<name>A0A8J5JTT9_HOMAM</name>
<dbReference type="InterPro" id="IPR051217">
    <property type="entry name" value="Insect_Cuticle_Struc_Prot"/>
</dbReference>
<dbReference type="PANTHER" id="PTHR12236:SF79">
    <property type="entry name" value="CUTICULAR PROTEIN 50CB-RELATED"/>
    <property type="match status" value="1"/>
</dbReference>
<comment type="caution">
    <text evidence="4">The sequence shown here is derived from an EMBL/GenBank/DDBJ whole genome shotgun (WGS) entry which is preliminary data.</text>
</comment>
<dbReference type="InterPro" id="IPR031311">
    <property type="entry name" value="CHIT_BIND_RR_consensus"/>
</dbReference>
<feature type="signal peptide" evidence="3">
    <location>
        <begin position="1"/>
        <end position="22"/>
    </location>
</feature>
<dbReference type="PROSITE" id="PS00233">
    <property type="entry name" value="CHIT_BIND_RR_1"/>
    <property type="match status" value="1"/>
</dbReference>
<dbReference type="PANTHER" id="PTHR12236">
    <property type="entry name" value="STRUCTURAL CONTITUENT OF CUTICLE"/>
    <property type="match status" value="1"/>
</dbReference>
<dbReference type="AlphaFoldDB" id="A0A8J5JTT9"/>